<dbReference type="EMBL" id="PGTX01000001">
    <property type="protein sequence ID" value="PJI83086.1"/>
    <property type="molecule type" value="Genomic_DNA"/>
</dbReference>
<keyword evidence="3" id="KW-1185">Reference proteome</keyword>
<gene>
    <name evidence="2" type="ORF">B0G85_0477</name>
</gene>
<feature type="transmembrane region" description="Helical" evidence="1">
    <location>
        <begin position="153"/>
        <end position="174"/>
    </location>
</feature>
<feature type="transmembrane region" description="Helical" evidence="1">
    <location>
        <begin position="117"/>
        <end position="141"/>
    </location>
</feature>
<proteinExistence type="predicted"/>
<reference evidence="2 3" key="1">
    <citation type="submission" date="2017-11" db="EMBL/GenBank/DDBJ databases">
        <title>Genomic Encyclopedia of Type Strains, Phase III (KMG-III): the genomes of soil and plant-associated and newly described type strains.</title>
        <authorList>
            <person name="Whitman W."/>
        </authorList>
    </citation>
    <scope>NUCLEOTIDE SEQUENCE [LARGE SCALE GENOMIC DNA]</scope>
    <source>
        <strain evidence="2 3">UB-Domo-W1</strain>
    </source>
</reference>
<dbReference type="AlphaFoldDB" id="A0A2M8VYZ7"/>
<sequence length="189" mass="21179">MNFKNHLTEIAVCFSLYWIFVAPLYFIPDLKSGPLTFYLFLPAGVKLFSILVFKWRGLVGTALGTFTRLTYTDPTQPLISWLIVSVSATFAIYLVVELGLRLMRVERDLSNLKYLQIVLLALVASIINGYVFSYGVSALTIGQMSADLFHSEFLTVMGNFAGNAAFVCLLMLALKQKTVIADFINRLQK</sequence>
<feature type="transmembrane region" description="Helical" evidence="1">
    <location>
        <begin position="78"/>
        <end position="96"/>
    </location>
</feature>
<dbReference type="Proteomes" id="UP000229366">
    <property type="component" value="Unassembled WGS sequence"/>
</dbReference>
<keyword evidence="1" id="KW-1133">Transmembrane helix</keyword>
<feature type="transmembrane region" description="Helical" evidence="1">
    <location>
        <begin position="6"/>
        <end position="26"/>
    </location>
</feature>
<keyword evidence="1" id="KW-0812">Transmembrane</keyword>
<keyword evidence="1" id="KW-0472">Membrane</keyword>
<comment type="caution">
    <text evidence="2">The sequence shown here is derived from an EMBL/GenBank/DDBJ whole genome shotgun (WGS) entry which is preliminary data.</text>
</comment>
<accession>A0A2M8VYZ7</accession>
<evidence type="ECO:0000313" key="2">
    <source>
        <dbReference type="EMBL" id="PJI83086.1"/>
    </source>
</evidence>
<evidence type="ECO:0000313" key="3">
    <source>
        <dbReference type="Proteomes" id="UP000229366"/>
    </source>
</evidence>
<organism evidence="2 3">
    <name type="scientific">Polynucleobacter brandtiae</name>
    <dbReference type="NCBI Taxonomy" id="1938816"/>
    <lineage>
        <taxon>Bacteria</taxon>
        <taxon>Pseudomonadati</taxon>
        <taxon>Pseudomonadota</taxon>
        <taxon>Betaproteobacteria</taxon>
        <taxon>Burkholderiales</taxon>
        <taxon>Burkholderiaceae</taxon>
        <taxon>Polynucleobacter</taxon>
    </lineage>
</organism>
<name>A0A2M8VYZ7_9BURK</name>
<protein>
    <submittedName>
        <fullName evidence="2">Uncharacterized protein</fullName>
    </submittedName>
</protein>
<evidence type="ECO:0000256" key="1">
    <source>
        <dbReference type="SAM" id="Phobius"/>
    </source>
</evidence>
<feature type="transmembrane region" description="Helical" evidence="1">
    <location>
        <begin position="38"/>
        <end position="58"/>
    </location>
</feature>